<dbReference type="InterPro" id="IPR050109">
    <property type="entry name" value="HTH-type_TetR-like_transc_reg"/>
</dbReference>
<dbReference type="InterPro" id="IPR013573">
    <property type="entry name" value="Tscrpt_reg_YcdC_C"/>
</dbReference>
<dbReference type="InterPro" id="IPR036271">
    <property type="entry name" value="Tet_transcr_reg_TetR-rel_C_sf"/>
</dbReference>
<evidence type="ECO:0000256" key="1">
    <source>
        <dbReference type="ARBA" id="ARBA00023125"/>
    </source>
</evidence>
<dbReference type="PRINTS" id="PR00455">
    <property type="entry name" value="HTHTETR"/>
</dbReference>
<evidence type="ECO:0000256" key="2">
    <source>
        <dbReference type="PROSITE-ProRule" id="PRU00335"/>
    </source>
</evidence>
<keyword evidence="1 2" id="KW-0238">DNA-binding</keyword>
<dbReference type="Proteomes" id="UP000199650">
    <property type="component" value="Unassembled WGS sequence"/>
</dbReference>
<dbReference type="SUPFAM" id="SSF48498">
    <property type="entry name" value="Tetracyclin repressor-like, C-terminal domain"/>
    <property type="match status" value="1"/>
</dbReference>
<protein>
    <submittedName>
        <fullName evidence="4">Transcriptional regulator, TetR family</fullName>
    </submittedName>
</protein>
<dbReference type="GO" id="GO:0045892">
    <property type="term" value="P:negative regulation of DNA-templated transcription"/>
    <property type="evidence" value="ECO:0007669"/>
    <property type="project" value="InterPro"/>
</dbReference>
<dbReference type="RefSeq" id="WP_091431131.1">
    <property type="nucleotide sequence ID" value="NZ_FOJB01000001.1"/>
</dbReference>
<sequence length="208" mass="23535">MAKAGSTSGPTRIQREKRKTIFEAALDVFSEKGLRGATLDQIADAAGISKQNIVYYFTGKEAIYSELLESLLEEWVSPLRDLSEDGDPLEEILIYVSRKMEMSREMPRESRLFATEILHGAPRLGNMLTDDLKTLVDEKAAVIANWMVEGRLATIDPHHLIFSIWAMTQHYADFDLQVQAVLGPVRSDTRFEDAEAFIKHMLVRTLHP</sequence>
<accession>A0A1I0QHZ5</accession>
<evidence type="ECO:0000313" key="4">
    <source>
        <dbReference type="EMBL" id="SEW26806.1"/>
    </source>
</evidence>
<evidence type="ECO:0000313" key="5">
    <source>
        <dbReference type="Proteomes" id="UP000199650"/>
    </source>
</evidence>
<dbReference type="Pfam" id="PF00440">
    <property type="entry name" value="TetR_N"/>
    <property type="match status" value="1"/>
</dbReference>
<dbReference type="PANTHER" id="PTHR30328:SF54">
    <property type="entry name" value="HTH-TYPE TRANSCRIPTIONAL REPRESSOR SCO4008"/>
    <property type="match status" value="1"/>
</dbReference>
<dbReference type="Gene3D" id="1.10.10.60">
    <property type="entry name" value="Homeodomain-like"/>
    <property type="match status" value="1"/>
</dbReference>
<gene>
    <name evidence="4" type="ORF">SAMN05444851_2591</name>
</gene>
<dbReference type="PROSITE" id="PS50977">
    <property type="entry name" value="HTH_TETR_2"/>
    <property type="match status" value="1"/>
</dbReference>
<evidence type="ECO:0000259" key="3">
    <source>
        <dbReference type="PROSITE" id="PS50977"/>
    </source>
</evidence>
<dbReference type="SUPFAM" id="SSF46689">
    <property type="entry name" value="Homeodomain-like"/>
    <property type="match status" value="1"/>
</dbReference>
<dbReference type="InterPro" id="IPR001647">
    <property type="entry name" value="HTH_TetR"/>
</dbReference>
<dbReference type="GO" id="GO:0003677">
    <property type="term" value="F:DNA binding"/>
    <property type="evidence" value="ECO:0007669"/>
    <property type="project" value="UniProtKB-UniRule"/>
</dbReference>
<dbReference type="OrthoDB" id="2356263at2"/>
<dbReference type="InterPro" id="IPR009057">
    <property type="entry name" value="Homeodomain-like_sf"/>
</dbReference>
<dbReference type="AlphaFoldDB" id="A0A1I0QHZ5"/>
<dbReference type="Gene3D" id="1.10.357.10">
    <property type="entry name" value="Tetracycline Repressor, domain 2"/>
    <property type="match status" value="1"/>
</dbReference>
<reference evidence="4 5" key="1">
    <citation type="submission" date="2016-10" db="EMBL/GenBank/DDBJ databases">
        <authorList>
            <person name="de Groot N.N."/>
        </authorList>
    </citation>
    <scope>NUCLEOTIDE SEQUENCE [LARGE SCALE GENOMIC DNA]</scope>
    <source>
        <strain evidence="4 5">DSM 29439</strain>
    </source>
</reference>
<proteinExistence type="predicted"/>
<dbReference type="PANTHER" id="PTHR30328">
    <property type="entry name" value="TRANSCRIPTIONAL REPRESSOR"/>
    <property type="match status" value="1"/>
</dbReference>
<organism evidence="4 5">
    <name type="scientific">Aliiroseovarius sediminilitoris</name>
    <dbReference type="NCBI Taxonomy" id="1173584"/>
    <lineage>
        <taxon>Bacteria</taxon>
        <taxon>Pseudomonadati</taxon>
        <taxon>Pseudomonadota</taxon>
        <taxon>Alphaproteobacteria</taxon>
        <taxon>Rhodobacterales</taxon>
        <taxon>Paracoccaceae</taxon>
        <taxon>Aliiroseovarius</taxon>
    </lineage>
</organism>
<keyword evidence="5" id="KW-1185">Reference proteome</keyword>
<name>A0A1I0QHZ5_9RHOB</name>
<dbReference type="EMBL" id="FOJB01000001">
    <property type="protein sequence ID" value="SEW26806.1"/>
    <property type="molecule type" value="Genomic_DNA"/>
</dbReference>
<dbReference type="Pfam" id="PF08362">
    <property type="entry name" value="TetR_C_3"/>
    <property type="match status" value="1"/>
</dbReference>
<feature type="domain" description="HTH tetR-type" evidence="3">
    <location>
        <begin position="15"/>
        <end position="75"/>
    </location>
</feature>
<dbReference type="STRING" id="1173584.SAMN05444851_2591"/>
<feature type="DNA-binding region" description="H-T-H motif" evidence="2">
    <location>
        <begin position="38"/>
        <end position="57"/>
    </location>
</feature>